<gene>
    <name evidence="1" type="ORF">CcrPW_gp038</name>
</gene>
<organism evidence="1 2">
    <name type="scientific">Caulobacter phage CcrPW</name>
    <dbReference type="NCBI Taxonomy" id="2283271"/>
    <lineage>
        <taxon>Viruses</taxon>
        <taxon>Duplodnaviria</taxon>
        <taxon>Heunggongvirae</taxon>
        <taxon>Uroviricota</taxon>
        <taxon>Caudoviricetes</taxon>
        <taxon>Jeanschmidtviridae</taxon>
        <taxon>Colossusvirus</taxon>
        <taxon>Colossusvirus PW</taxon>
    </lineage>
</organism>
<proteinExistence type="predicted"/>
<protein>
    <submittedName>
        <fullName evidence="1">Uncharacterized protein</fullName>
    </submittedName>
</protein>
<keyword evidence="2" id="KW-1185">Reference proteome</keyword>
<dbReference type="Proteomes" id="UP000259026">
    <property type="component" value="Segment"/>
</dbReference>
<dbReference type="EMBL" id="MH588545">
    <property type="protein sequence ID" value="AXQ68577.1"/>
    <property type="molecule type" value="Genomic_DNA"/>
</dbReference>
<reference evidence="2" key="1">
    <citation type="submission" date="2018-07" db="EMBL/GenBank/DDBJ databases">
        <title>Giant CbK-like Caulobacter bacteriophages have genetically divergent genomes.</title>
        <authorList>
            <person name="Wilson K.M."/>
            <person name="Ely B."/>
        </authorList>
    </citation>
    <scope>NUCLEOTIDE SEQUENCE [LARGE SCALE GENOMIC DNA]</scope>
</reference>
<accession>A0A385ECN5</accession>
<reference evidence="1 2" key="2">
    <citation type="submission" date="2018-09" db="EMBL/GenBank/DDBJ databases">
        <title>Giant CbK-like Caulobacter bacteriophages have genetically divergent genomes.</title>
        <authorList>
            <person name="Wilson K."/>
            <person name="Ely B."/>
        </authorList>
    </citation>
    <scope>NUCLEOTIDE SEQUENCE [LARGE SCALE GENOMIC DNA]</scope>
</reference>
<evidence type="ECO:0000313" key="2">
    <source>
        <dbReference type="Proteomes" id="UP000259026"/>
    </source>
</evidence>
<name>A0A385ECN5_9CAUD</name>
<sequence length="94" mass="10167">MISLGNFGNTSKLAVTSDAATFEGVQPWSFFVVHSNRAVHLKRVDVETGDDADTTDFHLMADEYARVEIPPGGFLSFVLATAETDGDIYITPAT</sequence>
<evidence type="ECO:0000313" key="1">
    <source>
        <dbReference type="EMBL" id="AXQ68577.1"/>
    </source>
</evidence>